<evidence type="ECO:0000313" key="1">
    <source>
        <dbReference type="EMBL" id="GCB36705.1"/>
    </source>
</evidence>
<proteinExistence type="predicted"/>
<evidence type="ECO:0000313" key="2">
    <source>
        <dbReference type="Proteomes" id="UP000288079"/>
    </source>
</evidence>
<name>A0A401LYX3_9BACE</name>
<dbReference type="InterPro" id="IPR046110">
    <property type="entry name" value="DUF6047"/>
</dbReference>
<keyword evidence="2" id="KW-1185">Reference proteome</keyword>
<protein>
    <submittedName>
        <fullName evidence="1">Uncharacterized protein</fullName>
    </submittedName>
</protein>
<dbReference type="AlphaFoldDB" id="A0A401LYX3"/>
<dbReference type="RefSeq" id="WP_235016865.1">
    <property type="nucleotide sequence ID" value="NZ_BHWB01000014.1"/>
</dbReference>
<organism evidence="1 2">
    <name type="scientific">Bacteroides faecalis</name>
    <dbReference type="NCBI Taxonomy" id="2447885"/>
    <lineage>
        <taxon>Bacteria</taxon>
        <taxon>Pseudomonadati</taxon>
        <taxon>Bacteroidota</taxon>
        <taxon>Bacteroidia</taxon>
        <taxon>Bacteroidales</taxon>
        <taxon>Bacteroidaceae</taxon>
        <taxon>Bacteroides</taxon>
    </lineage>
</organism>
<gene>
    <name evidence="1" type="ORF">KGMB02408_36500</name>
</gene>
<comment type="caution">
    <text evidence="1">The sequence shown here is derived from an EMBL/GenBank/DDBJ whole genome shotgun (WGS) entry which is preliminary data.</text>
</comment>
<dbReference type="EMBL" id="BHWB01000014">
    <property type="protein sequence ID" value="GCB36705.1"/>
    <property type="molecule type" value="Genomic_DNA"/>
</dbReference>
<accession>A0A401LYX3</accession>
<dbReference type="Proteomes" id="UP000288079">
    <property type="component" value="Unassembled WGS sequence"/>
</dbReference>
<sequence length="284" mass="33145">MKQPEQSYTAIETAHGFVFFTDTTEGQKNRQDFLQFMADHYFDPHFNLGPVNVYRAEGVLKDGSYVNPGEGLYPEYAYLQMDKTPEMELVYRNEMKPTWEDFGSFCHNMHCTSSHRNRNIADILEEIESKDRKLLELSKQGTASDSKYSINSLVYWVTYVHNVVYSFYRSMIYCYINSTQRCAGSIVIDIIPTNGADKRKFFPFAPYFPVTNVIKRYFYPYFPAIIGIKGYSFPYFPYLSGIMKIKTALYSLFSRLDWHKTVVFPCLGEIYEGIRSLSWEIPVT</sequence>
<dbReference type="Pfam" id="PF19513">
    <property type="entry name" value="DUF6047"/>
    <property type="match status" value="1"/>
</dbReference>
<reference evidence="1 2" key="1">
    <citation type="submission" date="2018-10" db="EMBL/GenBank/DDBJ databases">
        <title>Draft Genome Sequence of Bacteroides sp. KCTC 15687.</title>
        <authorList>
            <person name="Yu S.Y."/>
            <person name="Kim J.S."/>
            <person name="Oh B.S."/>
            <person name="Park S.H."/>
            <person name="Kang S.W."/>
            <person name="Park J.E."/>
            <person name="Choi S.H."/>
            <person name="Han K.I."/>
            <person name="Lee K.C."/>
            <person name="Eom M.K."/>
            <person name="Suh M.K."/>
            <person name="Lee D.H."/>
            <person name="Yoon H."/>
            <person name="Kim B."/>
            <person name="Yang S.J."/>
            <person name="Lee J.S."/>
            <person name="Lee J.H."/>
        </authorList>
    </citation>
    <scope>NUCLEOTIDE SEQUENCE [LARGE SCALE GENOMIC DNA]</scope>
    <source>
        <strain evidence="1 2">KCTC 15687</strain>
    </source>
</reference>